<dbReference type="InterPro" id="IPR013783">
    <property type="entry name" value="Ig-like_fold"/>
</dbReference>
<dbReference type="Pfam" id="PF07686">
    <property type="entry name" value="V-set"/>
    <property type="match status" value="1"/>
</dbReference>
<keyword evidence="6" id="KW-1185">Reference proteome</keyword>
<accession>A0A8C4TB80</accession>
<keyword evidence="2" id="KW-1133">Transmembrane helix</keyword>
<feature type="signal peptide" evidence="3">
    <location>
        <begin position="1"/>
        <end position="19"/>
    </location>
</feature>
<gene>
    <name evidence="5" type="primary">LOC114643066</name>
</gene>
<evidence type="ECO:0000256" key="2">
    <source>
        <dbReference type="SAM" id="Phobius"/>
    </source>
</evidence>
<reference evidence="5" key="2">
    <citation type="submission" date="2025-09" db="UniProtKB">
        <authorList>
            <consortium name="Ensembl"/>
        </authorList>
    </citation>
    <scope>IDENTIFICATION</scope>
</reference>
<feature type="domain" description="Ig-like" evidence="4">
    <location>
        <begin position="701"/>
        <end position="737"/>
    </location>
</feature>
<name>A0A8C4TB80_ERPCA</name>
<keyword evidence="2" id="KW-0472">Membrane</keyword>
<dbReference type="GeneTree" id="ENSGT00940000163371"/>
<feature type="chain" id="PRO_5034555913" evidence="3">
    <location>
        <begin position="20"/>
        <end position="840"/>
    </location>
</feature>
<evidence type="ECO:0000256" key="1">
    <source>
        <dbReference type="ARBA" id="ARBA00023319"/>
    </source>
</evidence>
<dbReference type="PROSITE" id="PS50835">
    <property type="entry name" value="IG_LIKE"/>
    <property type="match status" value="5"/>
</dbReference>
<dbReference type="InterPro" id="IPR003597">
    <property type="entry name" value="Ig_C1-set"/>
</dbReference>
<evidence type="ECO:0000313" key="6">
    <source>
        <dbReference type="Proteomes" id="UP000694620"/>
    </source>
</evidence>
<dbReference type="SMART" id="SM00407">
    <property type="entry name" value="IGc1"/>
    <property type="match status" value="3"/>
</dbReference>
<dbReference type="InterPro" id="IPR036179">
    <property type="entry name" value="Ig-like_dom_sf"/>
</dbReference>
<dbReference type="AlphaFoldDB" id="A0A8C4TB80"/>
<organism evidence="5 6">
    <name type="scientific">Erpetoichthys calabaricus</name>
    <name type="common">Rope fish</name>
    <name type="synonym">Calamoichthys calabaricus</name>
    <dbReference type="NCBI Taxonomy" id="27687"/>
    <lineage>
        <taxon>Eukaryota</taxon>
        <taxon>Metazoa</taxon>
        <taxon>Chordata</taxon>
        <taxon>Craniata</taxon>
        <taxon>Vertebrata</taxon>
        <taxon>Euteleostomi</taxon>
        <taxon>Actinopterygii</taxon>
        <taxon>Polypteriformes</taxon>
        <taxon>Polypteridae</taxon>
        <taxon>Erpetoichthys</taxon>
    </lineage>
</organism>
<feature type="domain" description="Ig-like" evidence="4">
    <location>
        <begin position="9"/>
        <end position="121"/>
    </location>
</feature>
<feature type="domain" description="Ig-like" evidence="4">
    <location>
        <begin position="584"/>
        <end position="696"/>
    </location>
</feature>
<dbReference type="PROSITE" id="PS00290">
    <property type="entry name" value="IG_MHC"/>
    <property type="match status" value="1"/>
</dbReference>
<dbReference type="InterPro" id="IPR003599">
    <property type="entry name" value="Ig_sub"/>
</dbReference>
<dbReference type="InterPro" id="IPR007110">
    <property type="entry name" value="Ig-like_dom"/>
</dbReference>
<dbReference type="SUPFAM" id="SSF48726">
    <property type="entry name" value="Immunoglobulin"/>
    <property type="match status" value="6"/>
</dbReference>
<dbReference type="InterPro" id="IPR003006">
    <property type="entry name" value="Ig/MHC_CS"/>
</dbReference>
<evidence type="ECO:0000256" key="3">
    <source>
        <dbReference type="SAM" id="SignalP"/>
    </source>
</evidence>
<sequence length="840" mass="94971">MKSLLSLFPLLLAVECTLQVSTPSSQVTGLHHTDVLLPCTFTDEPIDLKYLLVIWKHDSMELARYESKKTNMKSMVELSEDDLPRGNASLLIKKVSIRDEGEYRCEVIHSPDSGKAVLNLRVLAPPEVDCKPTLVTPGKENSLECTAKGFYPKEIVFSWWDGAQSPVTSNPTNVKSNVDGSFNATSYHSFTPLSSDTNANISCEVAHEALGSLVVVPVRVAFRRRATVTVSPQTLVRGKEQTLTCKVYGYYPDSVEVTWLKNGEPYRKPVTPGNLTTEEHHSVTVTDNKDGFSCQVEQEGFESRTMELEYNLIDEHISVKTIVSIAVPLLLAIALLIGLLVFWLQRKSQRVYISEIFAPTKIFVGEQVTLECLFSGRQPKVQEPAWLVKYKGQEWVKIKGWQSEGYTISTVFSQSTYVMKNSVRGEWQPLVSVGNKKENSTLLQFVADIAKHGDAVFKCEITCVHRMSRTTIKQEKEIQIYAFPSVSSIKDVSVHGEKEGTLLVVATNFYPKDIKFVWPVYNLSSTEEATQNEDGLYSCHSICKASWEDLQNPNFILQVEIIHGSQEPVYKTLCCGTPGIGGIPDVSSIKMNTPLEIGRPCTLSCMVTDFYLRPSRIAWVQKNISSGQEIVSGEDNYWNPTIFLYGPYKKYNSIYYMEAQAEFTPSTANIEDMDFICRVEHSLLREAVEQRTGRLSAAHRPTVSGLIPMPPLMISHPYVLTCEVTDFYPKDMKVTWLVMEKEKKPVVIQEDTFPNITVSVHPPYRSTNNLYSLVTQVEFMPQKVDLHRSTMIVRVEHKTLNEYIERQFNFKDKDLSGIQCHYDRLIRQRLSSGAAQVMWT</sequence>
<evidence type="ECO:0000259" key="4">
    <source>
        <dbReference type="PROSITE" id="PS50835"/>
    </source>
</evidence>
<dbReference type="Proteomes" id="UP000694620">
    <property type="component" value="Unassembled WGS sequence"/>
</dbReference>
<dbReference type="Pfam" id="PF07654">
    <property type="entry name" value="C1-set"/>
    <property type="match status" value="3"/>
</dbReference>
<feature type="domain" description="Ig-like" evidence="4">
    <location>
        <begin position="217"/>
        <end position="311"/>
    </location>
</feature>
<dbReference type="Gene3D" id="2.60.40.10">
    <property type="entry name" value="Immunoglobulins"/>
    <property type="match status" value="6"/>
</dbReference>
<reference evidence="5" key="1">
    <citation type="submission" date="2025-08" db="UniProtKB">
        <authorList>
            <consortium name="Ensembl"/>
        </authorList>
    </citation>
    <scope>IDENTIFICATION</scope>
</reference>
<dbReference type="CDD" id="cd00098">
    <property type="entry name" value="IgC1"/>
    <property type="match status" value="2"/>
</dbReference>
<proteinExistence type="predicted"/>
<feature type="transmembrane region" description="Helical" evidence="2">
    <location>
        <begin position="322"/>
        <end position="344"/>
    </location>
</feature>
<feature type="domain" description="Ig-like" evidence="4">
    <location>
        <begin position="126"/>
        <end position="214"/>
    </location>
</feature>
<evidence type="ECO:0000313" key="5">
    <source>
        <dbReference type="Ensembl" id="ENSECRP00000030027.1"/>
    </source>
</evidence>
<dbReference type="SMART" id="SM00409">
    <property type="entry name" value="IG"/>
    <property type="match status" value="3"/>
</dbReference>
<dbReference type="InterPro" id="IPR013106">
    <property type="entry name" value="Ig_V-set"/>
</dbReference>
<keyword evidence="2" id="KW-0812">Transmembrane</keyword>
<protein>
    <submittedName>
        <fullName evidence="5">Uncharacterized LOC114643066</fullName>
    </submittedName>
</protein>
<dbReference type="PANTHER" id="PTHR23411">
    <property type="entry name" value="TAPASIN"/>
    <property type="match status" value="1"/>
</dbReference>
<dbReference type="InterPro" id="IPR050380">
    <property type="entry name" value="Immune_Resp_Modulators"/>
</dbReference>
<dbReference type="Ensembl" id="ENSECRT00000030667.1">
    <property type="protein sequence ID" value="ENSECRP00000030027.1"/>
    <property type="gene ID" value="ENSECRG00000020389.1"/>
</dbReference>
<keyword evidence="1" id="KW-0393">Immunoglobulin domain</keyword>
<keyword evidence="3" id="KW-0732">Signal</keyword>